<dbReference type="FunFam" id="2.40.10.10:FF:000054">
    <property type="entry name" value="Complement C1r subcomponent"/>
    <property type="match status" value="1"/>
</dbReference>
<feature type="domain" description="Peptidase S1" evidence="9">
    <location>
        <begin position="1"/>
        <end position="117"/>
    </location>
</feature>
<keyword evidence="4" id="KW-0732">Signal</keyword>
<evidence type="ECO:0000256" key="8">
    <source>
        <dbReference type="ARBA" id="ARBA00023180"/>
    </source>
</evidence>
<dbReference type="SMART" id="SM00020">
    <property type="entry name" value="Tryp_SPc"/>
    <property type="match status" value="1"/>
</dbReference>
<reference evidence="10" key="1">
    <citation type="journal article" date="2017" name="Parasit. Vectors">
        <title>Sialotranscriptomics of Rhipicephalus zambeziensis reveals intricate expression profiles of secretory proteins and suggests tight temporal transcriptional regulation during blood-feeding.</title>
        <authorList>
            <person name="de Castro M.H."/>
            <person name="de Klerk D."/>
            <person name="Pienaar R."/>
            <person name="Rees D.J.G."/>
            <person name="Mans B.J."/>
        </authorList>
    </citation>
    <scope>NUCLEOTIDE SEQUENCE</scope>
    <source>
        <tissue evidence="10">Salivary glands</tissue>
    </source>
</reference>
<dbReference type="Pfam" id="PF00089">
    <property type="entry name" value="Trypsin"/>
    <property type="match status" value="1"/>
</dbReference>
<keyword evidence="6" id="KW-0720">Serine protease</keyword>
<evidence type="ECO:0000256" key="7">
    <source>
        <dbReference type="ARBA" id="ARBA00023157"/>
    </source>
</evidence>
<dbReference type="PROSITE" id="PS50240">
    <property type="entry name" value="TRYPSIN_DOM"/>
    <property type="match status" value="1"/>
</dbReference>
<evidence type="ECO:0000313" key="10">
    <source>
        <dbReference type="EMBL" id="MAA16563.1"/>
    </source>
</evidence>
<keyword evidence="10" id="KW-0472">Membrane</keyword>
<evidence type="ECO:0000256" key="2">
    <source>
        <dbReference type="ARBA" id="ARBA00022525"/>
    </source>
</evidence>
<dbReference type="GO" id="GO:0005576">
    <property type="term" value="C:extracellular region"/>
    <property type="evidence" value="ECO:0007669"/>
    <property type="project" value="UniProtKB-SubCell"/>
</dbReference>
<keyword evidence="3 10" id="KW-0645">Protease</keyword>
<keyword evidence="10" id="KW-0812">Transmembrane</keyword>
<proteinExistence type="predicted"/>
<protein>
    <submittedName>
        <fullName evidence="10">Transmembrane protease serine 9-like protein</fullName>
    </submittedName>
</protein>
<evidence type="ECO:0000256" key="6">
    <source>
        <dbReference type="ARBA" id="ARBA00022825"/>
    </source>
</evidence>
<keyword evidence="2" id="KW-0964">Secreted</keyword>
<evidence type="ECO:0000259" key="9">
    <source>
        <dbReference type="PROSITE" id="PS50240"/>
    </source>
</evidence>
<dbReference type="GO" id="GO:0004252">
    <property type="term" value="F:serine-type endopeptidase activity"/>
    <property type="evidence" value="ECO:0007669"/>
    <property type="project" value="InterPro"/>
</dbReference>
<dbReference type="Gene3D" id="2.40.10.10">
    <property type="entry name" value="Trypsin-like serine proteases"/>
    <property type="match status" value="1"/>
</dbReference>
<dbReference type="EMBL" id="GFPF01005417">
    <property type="protein sequence ID" value="MAA16563.1"/>
    <property type="molecule type" value="Transcribed_RNA"/>
</dbReference>
<dbReference type="AlphaFoldDB" id="A0A224YQM4"/>
<name>A0A224YQM4_9ACAR</name>
<evidence type="ECO:0000256" key="4">
    <source>
        <dbReference type="ARBA" id="ARBA00022729"/>
    </source>
</evidence>
<dbReference type="InterPro" id="IPR050430">
    <property type="entry name" value="Peptidase_S1"/>
</dbReference>
<dbReference type="InterPro" id="IPR043504">
    <property type="entry name" value="Peptidase_S1_PA_chymotrypsin"/>
</dbReference>
<dbReference type="InterPro" id="IPR009003">
    <property type="entry name" value="Peptidase_S1_PA"/>
</dbReference>
<evidence type="ECO:0000256" key="3">
    <source>
        <dbReference type="ARBA" id="ARBA00022670"/>
    </source>
</evidence>
<organism evidence="10">
    <name type="scientific">Rhipicephalus zambeziensis</name>
    <dbReference type="NCBI Taxonomy" id="60191"/>
    <lineage>
        <taxon>Eukaryota</taxon>
        <taxon>Metazoa</taxon>
        <taxon>Ecdysozoa</taxon>
        <taxon>Arthropoda</taxon>
        <taxon>Chelicerata</taxon>
        <taxon>Arachnida</taxon>
        <taxon>Acari</taxon>
        <taxon>Parasitiformes</taxon>
        <taxon>Ixodida</taxon>
        <taxon>Ixodoidea</taxon>
        <taxon>Ixodidae</taxon>
        <taxon>Rhipicephalinae</taxon>
        <taxon>Rhipicephalus</taxon>
        <taxon>Rhipicephalus</taxon>
    </lineage>
</organism>
<dbReference type="SUPFAM" id="SSF50494">
    <property type="entry name" value="Trypsin-like serine proteases"/>
    <property type="match status" value="1"/>
</dbReference>
<accession>A0A224YQM4</accession>
<dbReference type="GO" id="GO:0006508">
    <property type="term" value="P:proteolysis"/>
    <property type="evidence" value="ECO:0007669"/>
    <property type="project" value="UniProtKB-KW"/>
</dbReference>
<dbReference type="InterPro" id="IPR001254">
    <property type="entry name" value="Trypsin_dom"/>
</dbReference>
<dbReference type="PANTHER" id="PTHR24276:SF91">
    <property type="entry name" value="AT26814P-RELATED"/>
    <property type="match status" value="1"/>
</dbReference>
<evidence type="ECO:0000256" key="1">
    <source>
        <dbReference type="ARBA" id="ARBA00004613"/>
    </source>
</evidence>
<sequence>MNILGAETILAGWGRLIEGGVGPQRHLRYTTVKVVPNERCMDKYTWRYNSDVMYCAYRSGTDSCKGDSGGPAVFRVNGGRYLQVGIVSFARGCARAEVPAVYTRVDAFTPWIKQVVSTSVMAYTSEVPLQPPFYTVPQWPLIFQFP</sequence>
<evidence type="ECO:0000256" key="5">
    <source>
        <dbReference type="ARBA" id="ARBA00022801"/>
    </source>
</evidence>
<comment type="subcellular location">
    <subcellularLocation>
        <location evidence="1">Secreted</location>
    </subcellularLocation>
</comment>
<keyword evidence="8" id="KW-0325">Glycoprotein</keyword>
<keyword evidence="5" id="KW-0378">Hydrolase</keyword>
<keyword evidence="7" id="KW-1015">Disulfide bond</keyword>
<dbReference type="PANTHER" id="PTHR24276">
    <property type="entry name" value="POLYSERASE-RELATED"/>
    <property type="match status" value="1"/>
</dbReference>